<name>A0ACC1YE48_MELAZ</name>
<keyword evidence="1" id="KW-0472">Membrane</keyword>
<reference evidence="1 2" key="1">
    <citation type="journal article" date="2023" name="Science">
        <title>Complex scaffold remodeling in plant triterpene biosynthesis.</title>
        <authorList>
            <person name="De La Pena R."/>
            <person name="Hodgson H."/>
            <person name="Liu J.C."/>
            <person name="Stephenson M.J."/>
            <person name="Martin A.C."/>
            <person name="Owen C."/>
            <person name="Harkess A."/>
            <person name="Leebens-Mack J."/>
            <person name="Jimenez L.E."/>
            <person name="Osbourn A."/>
            <person name="Sattely E.S."/>
        </authorList>
    </citation>
    <scope>NUCLEOTIDE SEQUENCE [LARGE SCALE GENOMIC DNA]</scope>
    <source>
        <strain evidence="2">cv. JPN11</strain>
        <tissue evidence="1">Leaf</tissue>
    </source>
</reference>
<evidence type="ECO:0000313" key="1">
    <source>
        <dbReference type="EMBL" id="KAJ4721259.1"/>
    </source>
</evidence>
<dbReference type="EMBL" id="CM051397">
    <property type="protein sequence ID" value="KAJ4721259.1"/>
    <property type="molecule type" value="Genomic_DNA"/>
</dbReference>
<evidence type="ECO:0000313" key="2">
    <source>
        <dbReference type="Proteomes" id="UP001164539"/>
    </source>
</evidence>
<gene>
    <name evidence="1" type="ORF">OWV82_008971</name>
</gene>
<comment type="caution">
    <text evidence="1">The sequence shown here is derived from an EMBL/GenBank/DDBJ whole genome shotgun (WGS) entry which is preliminary data.</text>
</comment>
<sequence>MDYEDEWEFLPDPRFLDFPEDSEKKVFSGKRRGSNPKGVFDMNYFMCPEASPGDSRKVAKQFVPVPIQLEPASIMKGSKDDELMKNEIIKKPVHVTGFVPSAITEKIKGSDAGSIETDQDAVSQVFFKKMKENEFVDMKILDSPKSPRNIIPQVDQPAALENINPCSPRKKKNNNNMVDFDASNKDQDDHDHDNQISWEEHNNLGLNLWKWSLTGIGAICSFGVAAATVCVIIFGNKHQQQNQKLRFQIYSDDNKRMKQVVQQATKLNEAISAVRGVPITRAHITYGGYYDSL</sequence>
<proteinExistence type="predicted"/>
<organism evidence="1 2">
    <name type="scientific">Melia azedarach</name>
    <name type="common">Chinaberry tree</name>
    <dbReference type="NCBI Taxonomy" id="155640"/>
    <lineage>
        <taxon>Eukaryota</taxon>
        <taxon>Viridiplantae</taxon>
        <taxon>Streptophyta</taxon>
        <taxon>Embryophyta</taxon>
        <taxon>Tracheophyta</taxon>
        <taxon>Spermatophyta</taxon>
        <taxon>Magnoliopsida</taxon>
        <taxon>eudicotyledons</taxon>
        <taxon>Gunneridae</taxon>
        <taxon>Pentapetalae</taxon>
        <taxon>rosids</taxon>
        <taxon>malvids</taxon>
        <taxon>Sapindales</taxon>
        <taxon>Meliaceae</taxon>
        <taxon>Melia</taxon>
    </lineage>
</organism>
<keyword evidence="2" id="KW-1185">Reference proteome</keyword>
<protein>
    <submittedName>
        <fullName evidence="1">Transmembrane protein</fullName>
    </submittedName>
</protein>
<accession>A0ACC1YE48</accession>
<keyword evidence="1" id="KW-0812">Transmembrane</keyword>
<dbReference type="Proteomes" id="UP001164539">
    <property type="component" value="Chromosome 4"/>
</dbReference>